<evidence type="ECO:0000313" key="3">
    <source>
        <dbReference type="Proteomes" id="UP000186817"/>
    </source>
</evidence>
<evidence type="ECO:0000256" key="1">
    <source>
        <dbReference type="SAM" id="MobiDB-lite"/>
    </source>
</evidence>
<gene>
    <name evidence="2" type="ORF">AK812_SmicGene7878</name>
</gene>
<organism evidence="2 3">
    <name type="scientific">Symbiodinium microadriaticum</name>
    <name type="common">Dinoflagellate</name>
    <name type="synonym">Zooxanthella microadriatica</name>
    <dbReference type="NCBI Taxonomy" id="2951"/>
    <lineage>
        <taxon>Eukaryota</taxon>
        <taxon>Sar</taxon>
        <taxon>Alveolata</taxon>
        <taxon>Dinophyceae</taxon>
        <taxon>Suessiales</taxon>
        <taxon>Symbiodiniaceae</taxon>
        <taxon>Symbiodinium</taxon>
    </lineage>
</organism>
<dbReference type="Proteomes" id="UP000186817">
    <property type="component" value="Unassembled WGS sequence"/>
</dbReference>
<accession>A0A1Q9EMG8</accession>
<feature type="region of interest" description="Disordered" evidence="1">
    <location>
        <begin position="64"/>
        <end position="93"/>
    </location>
</feature>
<sequence>MSLTVRQELLQKRKTVRYRIGESEAIPALELVLKPPWPLETGWTYLISDYTVWAVDALPVVSESQAQPDSSVPSAGWESTTRDQSYLPEPKSYSEQAIWQPVRKAGGAIRATGGAKPMPNSARIVVRAETVIQPRRGHIHPGEPLDLRSGIGSGGNPRHVLGGDRHLRDYVDKMAKKAKGAK</sequence>
<reference evidence="2 3" key="1">
    <citation type="submission" date="2016-02" db="EMBL/GenBank/DDBJ databases">
        <title>Genome analysis of coral dinoflagellate symbionts highlights evolutionary adaptations to a symbiotic lifestyle.</title>
        <authorList>
            <person name="Aranda M."/>
            <person name="Li Y."/>
            <person name="Liew Y.J."/>
            <person name="Baumgarten S."/>
            <person name="Simakov O."/>
            <person name="Wilson M."/>
            <person name="Piel J."/>
            <person name="Ashoor H."/>
            <person name="Bougouffa S."/>
            <person name="Bajic V.B."/>
            <person name="Ryu T."/>
            <person name="Ravasi T."/>
            <person name="Bayer T."/>
            <person name="Micklem G."/>
            <person name="Kim H."/>
            <person name="Bhak J."/>
            <person name="Lajeunesse T.C."/>
            <person name="Voolstra C.R."/>
        </authorList>
    </citation>
    <scope>NUCLEOTIDE SEQUENCE [LARGE SCALE GENOMIC DNA]</scope>
    <source>
        <strain evidence="2 3">CCMP2467</strain>
    </source>
</reference>
<protein>
    <submittedName>
        <fullName evidence="2">Uncharacterized protein</fullName>
    </submittedName>
</protein>
<feature type="compositionally biased region" description="Polar residues" evidence="1">
    <location>
        <begin position="64"/>
        <end position="84"/>
    </location>
</feature>
<proteinExistence type="predicted"/>
<keyword evidence="3" id="KW-1185">Reference proteome</keyword>
<feature type="region of interest" description="Disordered" evidence="1">
    <location>
        <begin position="136"/>
        <end position="165"/>
    </location>
</feature>
<evidence type="ECO:0000313" key="2">
    <source>
        <dbReference type="EMBL" id="OLQ08629.1"/>
    </source>
</evidence>
<dbReference type="EMBL" id="LSRX01000113">
    <property type="protein sequence ID" value="OLQ08629.1"/>
    <property type="molecule type" value="Genomic_DNA"/>
</dbReference>
<dbReference type="AlphaFoldDB" id="A0A1Q9EMG8"/>
<name>A0A1Q9EMG8_SYMMI</name>
<comment type="caution">
    <text evidence="2">The sequence shown here is derived from an EMBL/GenBank/DDBJ whole genome shotgun (WGS) entry which is preliminary data.</text>
</comment>